<evidence type="ECO:0000313" key="2">
    <source>
        <dbReference type="EMBL" id="KAG2588058.1"/>
    </source>
</evidence>
<protein>
    <submittedName>
        <fullName evidence="2">Uncharacterized protein</fullName>
    </submittedName>
</protein>
<dbReference type="EMBL" id="CM029046">
    <property type="protein sequence ID" value="KAG2588058.1"/>
    <property type="molecule type" value="Genomic_DNA"/>
</dbReference>
<proteinExistence type="predicted"/>
<evidence type="ECO:0000313" key="3">
    <source>
        <dbReference type="Proteomes" id="UP000823388"/>
    </source>
</evidence>
<reference evidence="2" key="1">
    <citation type="submission" date="2020-05" db="EMBL/GenBank/DDBJ databases">
        <title>WGS assembly of Panicum virgatum.</title>
        <authorList>
            <person name="Lovell J.T."/>
            <person name="Jenkins J."/>
            <person name="Shu S."/>
            <person name="Juenger T.E."/>
            <person name="Schmutz J."/>
        </authorList>
    </citation>
    <scope>NUCLEOTIDE SEQUENCE</scope>
    <source>
        <strain evidence="2">AP13</strain>
    </source>
</reference>
<feature type="region of interest" description="Disordered" evidence="1">
    <location>
        <begin position="1"/>
        <end position="32"/>
    </location>
</feature>
<keyword evidence="3" id="KW-1185">Reference proteome</keyword>
<organism evidence="2 3">
    <name type="scientific">Panicum virgatum</name>
    <name type="common">Blackwell switchgrass</name>
    <dbReference type="NCBI Taxonomy" id="38727"/>
    <lineage>
        <taxon>Eukaryota</taxon>
        <taxon>Viridiplantae</taxon>
        <taxon>Streptophyta</taxon>
        <taxon>Embryophyta</taxon>
        <taxon>Tracheophyta</taxon>
        <taxon>Spermatophyta</taxon>
        <taxon>Magnoliopsida</taxon>
        <taxon>Liliopsida</taxon>
        <taxon>Poales</taxon>
        <taxon>Poaceae</taxon>
        <taxon>PACMAD clade</taxon>
        <taxon>Panicoideae</taxon>
        <taxon>Panicodae</taxon>
        <taxon>Paniceae</taxon>
        <taxon>Panicinae</taxon>
        <taxon>Panicum</taxon>
        <taxon>Panicum sect. Hiantes</taxon>
    </lineage>
</organism>
<gene>
    <name evidence="2" type="ORF">PVAP13_5NG192981</name>
</gene>
<dbReference type="Proteomes" id="UP000823388">
    <property type="component" value="Chromosome 5N"/>
</dbReference>
<accession>A0A8T0RTA5</accession>
<comment type="caution">
    <text evidence="2">The sequence shown here is derived from an EMBL/GenBank/DDBJ whole genome shotgun (WGS) entry which is preliminary data.</text>
</comment>
<sequence>MAGEARPRGSLTAASMERGWISTADLPQPRPERAELNLGWEIDLGRSSMVGVHGGRALSSVLDLRRRRRAPSSSAPNSGRRPCTAERFEGSGAAWGLSSVGEGLRPGPRRRRGAQGSSVARSLAGGGRRRTSVATEGSGAARGLAGVAQGSSVARGLAGGGEELERRGALGAETSSQGWTLPAEKAA</sequence>
<name>A0A8T0RTA5_PANVG</name>
<feature type="region of interest" description="Disordered" evidence="1">
    <location>
        <begin position="60"/>
        <end position="187"/>
    </location>
</feature>
<feature type="compositionally biased region" description="Low complexity" evidence="1">
    <location>
        <begin position="71"/>
        <end position="82"/>
    </location>
</feature>
<evidence type="ECO:0000256" key="1">
    <source>
        <dbReference type="SAM" id="MobiDB-lite"/>
    </source>
</evidence>
<dbReference type="AlphaFoldDB" id="A0A8T0RTA5"/>